<evidence type="ECO:0000259" key="1">
    <source>
        <dbReference type="Pfam" id="PF25583"/>
    </source>
</evidence>
<organism evidence="2 3">
    <name type="scientific">Paraburkholderia lycopersici</name>
    <dbReference type="NCBI Taxonomy" id="416944"/>
    <lineage>
        <taxon>Bacteria</taxon>
        <taxon>Pseudomonadati</taxon>
        <taxon>Pseudomonadota</taxon>
        <taxon>Betaproteobacteria</taxon>
        <taxon>Burkholderiales</taxon>
        <taxon>Burkholderiaceae</taxon>
        <taxon>Paraburkholderia</taxon>
    </lineage>
</organism>
<gene>
    <name evidence="2" type="ORF">SAMN05421548_1083</name>
</gene>
<protein>
    <submittedName>
        <fullName evidence="2">WYL domain-containing protein</fullName>
    </submittedName>
</protein>
<dbReference type="InterPro" id="IPR051534">
    <property type="entry name" value="CBASS_pafABC_assoc_protein"/>
</dbReference>
<dbReference type="Proteomes" id="UP000198908">
    <property type="component" value="Unassembled WGS sequence"/>
</dbReference>
<accession>A0A1G6MKH3</accession>
<dbReference type="PANTHER" id="PTHR34580:SF1">
    <property type="entry name" value="PROTEIN PAFC"/>
    <property type="match status" value="1"/>
</dbReference>
<proteinExistence type="predicted"/>
<dbReference type="Pfam" id="PF25583">
    <property type="entry name" value="WCX"/>
    <property type="match status" value="1"/>
</dbReference>
<dbReference type="OrthoDB" id="8595817at2"/>
<dbReference type="PANTHER" id="PTHR34580">
    <property type="match status" value="1"/>
</dbReference>
<dbReference type="RefSeq" id="WP_091996736.1">
    <property type="nucleotide sequence ID" value="NZ_FMYQ01000008.1"/>
</dbReference>
<name>A0A1G6MKH3_9BURK</name>
<dbReference type="InterPro" id="IPR057727">
    <property type="entry name" value="WCX_dom"/>
</dbReference>
<keyword evidence="3" id="KW-1185">Reference proteome</keyword>
<reference evidence="3" key="1">
    <citation type="submission" date="2016-09" db="EMBL/GenBank/DDBJ databases">
        <authorList>
            <person name="Varghese N."/>
            <person name="Submissions S."/>
        </authorList>
    </citation>
    <scope>NUCLEOTIDE SEQUENCE [LARGE SCALE GENOMIC DNA]</scope>
    <source>
        <strain evidence="3">TNe-862</strain>
    </source>
</reference>
<dbReference type="AlphaFoldDB" id="A0A1G6MKH3"/>
<dbReference type="EMBL" id="FMYQ01000008">
    <property type="protein sequence ID" value="SDC56118.1"/>
    <property type="molecule type" value="Genomic_DNA"/>
</dbReference>
<evidence type="ECO:0000313" key="2">
    <source>
        <dbReference type="EMBL" id="SDC56118.1"/>
    </source>
</evidence>
<feature type="domain" description="WCX" evidence="1">
    <location>
        <begin position="271"/>
        <end position="344"/>
    </location>
</feature>
<evidence type="ECO:0000313" key="3">
    <source>
        <dbReference type="Proteomes" id="UP000198908"/>
    </source>
</evidence>
<sequence>MTSSLDEAILRILPTDRESDSWMPTSRVIQLLTDRGHQVDYPRQVRRRLARLEREKLVLSTMEGQQLLWQRKSWLQGANQMASLMSASEAVAFHALRRFVADKLPTAVTMDIEPLFKAADTRLSQDGEDSRLYRAWVNKIGSVEPTYLLGRPPIDPEVFQTVVTATFFERELLVRYRPAYKEIRDEDIKPKRLWPLALVESAGLMYLVAQSPDHPPRPEEGKPNWLRIMYRLDRCISAVDSGTAFAYPRDFNLKATIEKEQVFDFLPEAPVVLELALEPPEAKRLEERRMSEDQRHTPLPDGRIKVTGTVVPSVKLRWWLRSLGAAAEILAPAVLRDEFAREAAVLAKRYGTTA</sequence>
<dbReference type="STRING" id="416944.SAMN05421548_1083"/>